<dbReference type="InterPro" id="IPR049492">
    <property type="entry name" value="BD-FAE-like_dom"/>
</dbReference>
<dbReference type="InterPro" id="IPR050300">
    <property type="entry name" value="GDXG_lipolytic_enzyme"/>
</dbReference>
<dbReference type="OrthoDB" id="9771666at2"/>
<evidence type="ECO:0000256" key="1">
    <source>
        <dbReference type="ARBA" id="ARBA00022801"/>
    </source>
</evidence>
<dbReference type="Gene3D" id="3.40.50.1820">
    <property type="entry name" value="alpha/beta hydrolase"/>
    <property type="match status" value="1"/>
</dbReference>
<dbReference type="PANTHER" id="PTHR48081:SF33">
    <property type="entry name" value="KYNURENINE FORMAMIDASE"/>
    <property type="match status" value="1"/>
</dbReference>
<gene>
    <name evidence="3" type="ORF">EDC65_3911</name>
</gene>
<dbReference type="Pfam" id="PF20434">
    <property type="entry name" value="BD-FAE"/>
    <property type="match status" value="1"/>
</dbReference>
<comment type="caution">
    <text evidence="3">The sequence shown here is derived from an EMBL/GenBank/DDBJ whole genome shotgun (WGS) entry which is preliminary data.</text>
</comment>
<dbReference type="RefSeq" id="WP_123692573.1">
    <property type="nucleotide sequence ID" value="NZ_AP019700.1"/>
</dbReference>
<evidence type="ECO:0000259" key="2">
    <source>
        <dbReference type="Pfam" id="PF20434"/>
    </source>
</evidence>
<dbReference type="SUPFAM" id="SSF53474">
    <property type="entry name" value="alpha/beta-Hydrolases"/>
    <property type="match status" value="1"/>
</dbReference>
<name>A0A3N1KZF8_9PROT</name>
<dbReference type="PANTHER" id="PTHR48081">
    <property type="entry name" value="AB HYDROLASE SUPERFAMILY PROTEIN C4A8.06C"/>
    <property type="match status" value="1"/>
</dbReference>
<proteinExistence type="predicted"/>
<keyword evidence="1" id="KW-0378">Hydrolase</keyword>
<feature type="domain" description="BD-FAE-like" evidence="2">
    <location>
        <begin position="62"/>
        <end position="154"/>
    </location>
</feature>
<dbReference type="InterPro" id="IPR029058">
    <property type="entry name" value="AB_hydrolase_fold"/>
</dbReference>
<protein>
    <submittedName>
        <fullName evidence="3">Arylformamidase</fullName>
    </submittedName>
</protein>
<dbReference type="Proteomes" id="UP000278222">
    <property type="component" value="Unassembled WGS sequence"/>
</dbReference>
<organism evidence="3 4">
    <name type="scientific">Stella humosa</name>
    <dbReference type="NCBI Taxonomy" id="94"/>
    <lineage>
        <taxon>Bacteria</taxon>
        <taxon>Pseudomonadati</taxon>
        <taxon>Pseudomonadota</taxon>
        <taxon>Alphaproteobacteria</taxon>
        <taxon>Rhodospirillales</taxon>
        <taxon>Stellaceae</taxon>
        <taxon>Stella</taxon>
    </lineage>
</organism>
<dbReference type="PROSITE" id="PS00122">
    <property type="entry name" value="CARBOXYLESTERASE_B_1"/>
    <property type="match status" value="1"/>
</dbReference>
<sequence>MPEPLERQYDFRWRHPDRELILARYATESEQAVRELPAHLDVPYGPGPRERADIFPAPAGVRPIHLFIHGGYWRAHRKEDYRFVAAATAAAGWATVVVEYDLAPAVTIDHIVDQMRRAVAWVHRNAGTFGGDPARLIVSGHSAGGHLAAMMALADWGGPPPLRGCLAISGVFDLDPIRATSINADLRLDAAAAARLSPVVHAGSGRVPIALAVGADETDAFLEQSQHFADALASHRWQPPPMVLAGRNHYDVVLELARPDSPLAGTLRSLADAH</sequence>
<dbReference type="AlphaFoldDB" id="A0A3N1KZF8"/>
<reference evidence="3 4" key="1">
    <citation type="submission" date="2018-11" db="EMBL/GenBank/DDBJ databases">
        <title>Genomic Encyclopedia of Type Strains, Phase IV (KMG-IV): sequencing the most valuable type-strain genomes for metagenomic binning, comparative biology and taxonomic classification.</title>
        <authorList>
            <person name="Goeker M."/>
        </authorList>
    </citation>
    <scope>NUCLEOTIDE SEQUENCE [LARGE SCALE GENOMIC DNA]</scope>
    <source>
        <strain evidence="3 4">DSM 5900</strain>
    </source>
</reference>
<accession>A0A3N1KZF8</accession>
<keyword evidence="4" id="KW-1185">Reference proteome</keyword>
<evidence type="ECO:0000313" key="4">
    <source>
        <dbReference type="Proteomes" id="UP000278222"/>
    </source>
</evidence>
<dbReference type="GO" id="GO:0016787">
    <property type="term" value="F:hydrolase activity"/>
    <property type="evidence" value="ECO:0007669"/>
    <property type="project" value="UniProtKB-KW"/>
</dbReference>
<evidence type="ECO:0000313" key="3">
    <source>
        <dbReference type="EMBL" id="ROP84557.1"/>
    </source>
</evidence>
<dbReference type="EMBL" id="RJKX01000015">
    <property type="protein sequence ID" value="ROP84557.1"/>
    <property type="molecule type" value="Genomic_DNA"/>
</dbReference>
<dbReference type="InterPro" id="IPR019826">
    <property type="entry name" value="Carboxylesterase_B_AS"/>
</dbReference>